<reference evidence="9 11" key="1">
    <citation type="submission" date="2016-03" db="EMBL/GenBank/DDBJ databases">
        <title>Complete genome of Aminobacter aminovorans KCTC 2477.</title>
        <authorList>
            <person name="Kim K.M."/>
        </authorList>
    </citation>
    <scope>NUCLEOTIDE SEQUENCE [LARGE SCALE GENOMIC DNA]</scope>
    <source>
        <strain evidence="9 11">KCTC 2477</strain>
        <plasmid evidence="9 11">pAA04</plasmid>
    </source>
</reference>
<dbReference type="PROSITE" id="PS00949">
    <property type="entry name" value="AUTOINDUCER_SYNTH_1"/>
    <property type="match status" value="1"/>
</dbReference>
<comment type="catalytic activity">
    <reaction evidence="6 8">
        <text>a fatty acyl-[ACP] + S-adenosyl-L-methionine = an N-acyl-L-homoserine lactone + S-methyl-5'-thioadenosine + holo-[ACP] + H(+)</text>
        <dbReference type="Rhea" id="RHEA:10096"/>
        <dbReference type="Rhea" id="RHEA-COMP:9685"/>
        <dbReference type="Rhea" id="RHEA-COMP:14125"/>
        <dbReference type="ChEBI" id="CHEBI:15378"/>
        <dbReference type="ChEBI" id="CHEBI:17509"/>
        <dbReference type="ChEBI" id="CHEBI:55474"/>
        <dbReference type="ChEBI" id="CHEBI:59789"/>
        <dbReference type="ChEBI" id="CHEBI:64479"/>
        <dbReference type="ChEBI" id="CHEBI:138651"/>
        <dbReference type="EC" id="2.3.1.184"/>
    </reaction>
</comment>
<comment type="similarity">
    <text evidence="7 8">Belongs to the autoinducer synthase family.</text>
</comment>
<reference evidence="10 12" key="2">
    <citation type="submission" date="2020-08" db="EMBL/GenBank/DDBJ databases">
        <title>Genomic Encyclopedia of Type Strains, Phase IV (KMG-IV): sequencing the most valuable type-strain genomes for metagenomic binning, comparative biology and taxonomic classification.</title>
        <authorList>
            <person name="Goeker M."/>
        </authorList>
    </citation>
    <scope>NUCLEOTIDE SEQUENCE [LARGE SCALE GENOMIC DNA]</scope>
    <source>
        <strain evidence="10 12">DSM 10368</strain>
    </source>
</reference>
<dbReference type="Proteomes" id="UP000577697">
    <property type="component" value="Unassembled WGS sequence"/>
</dbReference>
<dbReference type="RefSeq" id="WP_067970070.1">
    <property type="nucleotide sequence ID" value="NZ_CP015009.1"/>
</dbReference>
<gene>
    <name evidence="9" type="ORF">AA2016_6541</name>
    <name evidence="10" type="ORF">FHS67_004976</name>
</gene>
<dbReference type="EMBL" id="CP015009">
    <property type="protein sequence ID" value="AMS45434.1"/>
    <property type="molecule type" value="Genomic_DNA"/>
</dbReference>
<dbReference type="GO" id="GO:0007165">
    <property type="term" value="P:signal transduction"/>
    <property type="evidence" value="ECO:0007669"/>
    <property type="project" value="TreeGrafter"/>
</dbReference>
<geneLocation type="plasmid" evidence="9 11">
    <name>pAA04</name>
</geneLocation>
<keyword evidence="9" id="KW-0614">Plasmid</keyword>
<proteinExistence type="inferred from homology"/>
<dbReference type="NCBIfam" id="NF010408">
    <property type="entry name" value="PRK13834.1"/>
    <property type="match status" value="1"/>
</dbReference>
<dbReference type="Pfam" id="PF00765">
    <property type="entry name" value="Autoind_synth"/>
    <property type="match status" value="1"/>
</dbReference>
<evidence type="ECO:0000256" key="1">
    <source>
        <dbReference type="ARBA" id="ARBA00012340"/>
    </source>
</evidence>
<evidence type="ECO:0000313" key="12">
    <source>
        <dbReference type="Proteomes" id="UP000577697"/>
    </source>
</evidence>
<evidence type="ECO:0000256" key="3">
    <source>
        <dbReference type="ARBA" id="ARBA00022679"/>
    </source>
</evidence>
<keyword evidence="5 7" id="KW-0071">Autoinducer synthesis</keyword>
<keyword evidence="4 8" id="KW-0949">S-adenosyl-L-methionine</keyword>
<evidence type="ECO:0000256" key="4">
    <source>
        <dbReference type="ARBA" id="ARBA00022691"/>
    </source>
</evidence>
<dbReference type="AlphaFoldDB" id="A0AAC9ATK5"/>
<evidence type="ECO:0000313" key="10">
    <source>
        <dbReference type="EMBL" id="MBB3708636.1"/>
    </source>
</evidence>
<evidence type="ECO:0000256" key="6">
    <source>
        <dbReference type="ARBA" id="ARBA00048576"/>
    </source>
</evidence>
<dbReference type="EC" id="2.3.1.184" evidence="1 8"/>
<protein>
    <recommendedName>
        <fullName evidence="1 8">Acyl-homoserine-lactone synthase</fullName>
        <ecNumber evidence="1 8">2.3.1.184</ecNumber>
    </recommendedName>
    <alternativeName>
        <fullName evidence="8">Autoinducer synthesis protein</fullName>
    </alternativeName>
</protein>
<dbReference type="EMBL" id="JACICB010000021">
    <property type="protein sequence ID" value="MBB3708636.1"/>
    <property type="molecule type" value="Genomic_DNA"/>
</dbReference>
<dbReference type="GO" id="GO:0061579">
    <property type="term" value="F:N-acyl homoserine lactone synthase activity"/>
    <property type="evidence" value="ECO:0007669"/>
    <property type="project" value="UniProtKB-UniRule"/>
</dbReference>
<sequence length="207" mass="22944">MRAIAISAAGYRGAADLIDSMHQLRARIFRGRLEWDVDVRQGREVDQFDSYRPTYILAVTASRQVVGCARLLPATGPTMMSVLFPDLERTGLLRPHAAMVESSRFCVDTSLEAGRAGGPLHDVTLTMFAAIIEWSMEQGYTEIVTGTDVRFERILKRAGWPMVRIGEPRPIGNTMAVAGVLPADREWFERVRPANYASLLQHAKAAA</sequence>
<dbReference type="InterPro" id="IPR001690">
    <property type="entry name" value="Autoind_synthase"/>
</dbReference>
<dbReference type="KEGG" id="aak:AA2016_6541"/>
<keyword evidence="2 7" id="KW-0673">Quorum sensing</keyword>
<evidence type="ECO:0000256" key="8">
    <source>
        <dbReference type="RuleBase" id="RU361135"/>
    </source>
</evidence>
<evidence type="ECO:0000256" key="5">
    <source>
        <dbReference type="ARBA" id="ARBA00022929"/>
    </source>
</evidence>
<evidence type="ECO:0000313" key="9">
    <source>
        <dbReference type="EMBL" id="AMS45434.1"/>
    </source>
</evidence>
<accession>A0AAC9ATK5</accession>
<keyword evidence="3 8" id="KW-0808">Transferase</keyword>
<dbReference type="PANTHER" id="PTHR39322">
    <property type="entry name" value="ACYL-HOMOSERINE-LACTONE SYNTHASE"/>
    <property type="match status" value="1"/>
</dbReference>
<dbReference type="Proteomes" id="UP000075755">
    <property type="component" value="Plasmid pAA04"/>
</dbReference>
<keyword evidence="10" id="KW-0012">Acyltransferase</keyword>
<evidence type="ECO:0000256" key="2">
    <source>
        <dbReference type="ARBA" id="ARBA00022654"/>
    </source>
</evidence>
<dbReference type="PROSITE" id="PS51187">
    <property type="entry name" value="AUTOINDUCER_SYNTH_2"/>
    <property type="match status" value="1"/>
</dbReference>
<name>A0AAC9ATK5_AMIAI</name>
<dbReference type="InterPro" id="IPR018311">
    <property type="entry name" value="Autoind_synth_CS"/>
</dbReference>
<dbReference type="PANTHER" id="PTHR39322:SF1">
    <property type="entry name" value="ISOVALERYL-HOMOSERINE LACTONE SYNTHASE"/>
    <property type="match status" value="1"/>
</dbReference>
<evidence type="ECO:0000256" key="7">
    <source>
        <dbReference type="PROSITE-ProRule" id="PRU00533"/>
    </source>
</evidence>
<dbReference type="SUPFAM" id="SSF55729">
    <property type="entry name" value="Acyl-CoA N-acyltransferases (Nat)"/>
    <property type="match status" value="1"/>
</dbReference>
<evidence type="ECO:0000313" key="11">
    <source>
        <dbReference type="Proteomes" id="UP000075755"/>
    </source>
</evidence>
<dbReference type="PRINTS" id="PR01549">
    <property type="entry name" value="AUTOINDCRSYN"/>
</dbReference>
<organism evidence="9 11">
    <name type="scientific">Aminobacter aminovorans</name>
    <name type="common">Chelatobacter heintzii</name>
    <dbReference type="NCBI Taxonomy" id="83263"/>
    <lineage>
        <taxon>Bacteria</taxon>
        <taxon>Pseudomonadati</taxon>
        <taxon>Pseudomonadota</taxon>
        <taxon>Alphaproteobacteria</taxon>
        <taxon>Hyphomicrobiales</taxon>
        <taxon>Phyllobacteriaceae</taxon>
        <taxon>Aminobacter</taxon>
    </lineage>
</organism>
<dbReference type="Gene3D" id="3.40.630.30">
    <property type="match status" value="1"/>
</dbReference>
<dbReference type="GO" id="GO:0009372">
    <property type="term" value="P:quorum sensing"/>
    <property type="evidence" value="ECO:0007669"/>
    <property type="project" value="UniProtKB-UniRule"/>
</dbReference>
<keyword evidence="12" id="KW-1185">Reference proteome</keyword>
<dbReference type="InterPro" id="IPR016181">
    <property type="entry name" value="Acyl_CoA_acyltransferase"/>
</dbReference>